<name>A0ABP5K8I0_9ACTN</name>
<dbReference type="Proteomes" id="UP001501020">
    <property type="component" value="Unassembled WGS sequence"/>
</dbReference>
<accession>A0ABP5K8I0</accession>
<comment type="caution">
    <text evidence="1">The sequence shown here is derived from an EMBL/GenBank/DDBJ whole genome shotgun (WGS) entry which is preliminary data.</text>
</comment>
<reference evidence="2" key="1">
    <citation type="journal article" date="2019" name="Int. J. Syst. Evol. Microbiol.">
        <title>The Global Catalogue of Microorganisms (GCM) 10K type strain sequencing project: providing services to taxonomists for standard genome sequencing and annotation.</title>
        <authorList>
            <consortium name="The Broad Institute Genomics Platform"/>
            <consortium name="The Broad Institute Genome Sequencing Center for Infectious Disease"/>
            <person name="Wu L."/>
            <person name="Ma J."/>
        </authorList>
    </citation>
    <scope>NUCLEOTIDE SEQUENCE [LARGE SCALE GENOMIC DNA]</scope>
    <source>
        <strain evidence="2">JCM 13850</strain>
    </source>
</reference>
<sequence length="56" mass="6064">MEGPSADLDGDLIDISELSLADLEQMDSPVLAAEVRRILDVLGSDRCPYARFDAVV</sequence>
<evidence type="ECO:0000313" key="1">
    <source>
        <dbReference type="EMBL" id="GAA2128772.1"/>
    </source>
</evidence>
<dbReference type="NCBIfam" id="TIGR04268">
    <property type="entry name" value="FxSxx-COOH"/>
    <property type="match status" value="1"/>
</dbReference>
<gene>
    <name evidence="1" type="ORF">GCM10009727_19650</name>
</gene>
<dbReference type="InterPro" id="IPR026334">
    <property type="entry name" value="FxSxx-COOH"/>
</dbReference>
<dbReference type="RefSeq" id="WP_344263869.1">
    <property type="nucleotide sequence ID" value="NZ_BAAAMR010000012.1"/>
</dbReference>
<evidence type="ECO:0000313" key="2">
    <source>
        <dbReference type="Proteomes" id="UP001501020"/>
    </source>
</evidence>
<organism evidence="1 2">
    <name type="scientific">Actinomadura napierensis</name>
    <dbReference type="NCBI Taxonomy" id="267854"/>
    <lineage>
        <taxon>Bacteria</taxon>
        <taxon>Bacillati</taxon>
        <taxon>Actinomycetota</taxon>
        <taxon>Actinomycetes</taxon>
        <taxon>Streptosporangiales</taxon>
        <taxon>Thermomonosporaceae</taxon>
        <taxon>Actinomadura</taxon>
    </lineage>
</organism>
<keyword evidence="2" id="KW-1185">Reference proteome</keyword>
<protein>
    <recommendedName>
        <fullName evidence="3">FXSXX-COOH protein</fullName>
    </recommendedName>
</protein>
<evidence type="ECO:0008006" key="3">
    <source>
        <dbReference type="Google" id="ProtNLM"/>
    </source>
</evidence>
<proteinExistence type="predicted"/>
<dbReference type="EMBL" id="BAAAMR010000012">
    <property type="protein sequence ID" value="GAA2128772.1"/>
    <property type="molecule type" value="Genomic_DNA"/>
</dbReference>